<dbReference type="Proteomes" id="UP000007519">
    <property type="component" value="Chromosome"/>
</dbReference>
<sequence>MAVGFNLQARIAGPKGRRPRGLKGWPSGQTQPLKAAQGRADLRALKGPGRRRRQAPKKNR</sequence>
<organism evidence="2 3">
    <name type="scientific">Saprospira grandis (strain Lewin)</name>
    <dbReference type="NCBI Taxonomy" id="984262"/>
    <lineage>
        <taxon>Bacteria</taxon>
        <taxon>Pseudomonadati</taxon>
        <taxon>Bacteroidota</taxon>
        <taxon>Saprospiria</taxon>
        <taxon>Saprospirales</taxon>
        <taxon>Saprospiraceae</taxon>
        <taxon>Saprospira</taxon>
    </lineage>
</organism>
<dbReference type="HOGENOM" id="CLU_2939172_0_0_10"/>
<evidence type="ECO:0000313" key="2">
    <source>
        <dbReference type="EMBL" id="AFC26617.1"/>
    </source>
</evidence>
<gene>
    <name evidence="2" type="ordered locus">SGRA_3902</name>
</gene>
<evidence type="ECO:0000313" key="3">
    <source>
        <dbReference type="Proteomes" id="UP000007519"/>
    </source>
</evidence>
<dbReference type="EMBL" id="CP002831">
    <property type="protein sequence ID" value="AFC26617.1"/>
    <property type="molecule type" value="Genomic_DNA"/>
</dbReference>
<dbReference type="STRING" id="984262.SGRA_3902"/>
<feature type="region of interest" description="Disordered" evidence="1">
    <location>
        <begin position="1"/>
        <end position="60"/>
    </location>
</feature>
<evidence type="ECO:0000256" key="1">
    <source>
        <dbReference type="SAM" id="MobiDB-lite"/>
    </source>
</evidence>
<dbReference type="KEGG" id="sgn:SGRA_3902"/>
<reference evidence="2 3" key="1">
    <citation type="journal article" date="2012" name="Stand. Genomic Sci.">
        <title>Complete genome sequencing and analysis of Saprospira grandis str. Lewin, a predatory marine bacterium.</title>
        <authorList>
            <person name="Saw J.H."/>
            <person name="Yuryev A."/>
            <person name="Kanbe M."/>
            <person name="Hou S."/>
            <person name="Young A.G."/>
            <person name="Aizawa S."/>
            <person name="Alam M."/>
        </authorList>
    </citation>
    <scope>NUCLEOTIDE SEQUENCE [LARGE SCALE GENOMIC DNA]</scope>
    <source>
        <strain evidence="2 3">Lewin</strain>
    </source>
</reference>
<accession>H6L726</accession>
<name>H6L726_SAPGL</name>
<keyword evidence="3" id="KW-1185">Reference proteome</keyword>
<protein>
    <submittedName>
        <fullName evidence="2">Uncharacterized protein</fullName>
    </submittedName>
</protein>
<dbReference type="AlphaFoldDB" id="H6L726"/>
<feature type="compositionally biased region" description="Basic residues" evidence="1">
    <location>
        <begin position="48"/>
        <end position="60"/>
    </location>
</feature>
<proteinExistence type="predicted"/>